<feature type="compositionally biased region" description="Basic and acidic residues" evidence="2">
    <location>
        <begin position="342"/>
        <end position="352"/>
    </location>
</feature>
<protein>
    <recommendedName>
        <fullName evidence="3">CPL domain-containing protein</fullName>
    </recommendedName>
</protein>
<dbReference type="InterPro" id="IPR011989">
    <property type="entry name" value="ARM-like"/>
</dbReference>
<evidence type="ECO:0000256" key="1">
    <source>
        <dbReference type="ARBA" id="ARBA00022884"/>
    </source>
</evidence>
<evidence type="ECO:0000256" key="2">
    <source>
        <dbReference type="SAM" id="MobiDB-lite"/>
    </source>
</evidence>
<evidence type="ECO:0000313" key="5">
    <source>
        <dbReference type="Proteomes" id="UP000838763"/>
    </source>
</evidence>
<dbReference type="OrthoDB" id="497380at2759"/>
<comment type="caution">
    <text evidence="4">The sequence shown here is derived from an EMBL/GenBank/DDBJ whole genome shotgun (WGS) entry which is preliminary data.</text>
</comment>
<dbReference type="GO" id="GO:0003729">
    <property type="term" value="F:mRNA binding"/>
    <property type="evidence" value="ECO:0007669"/>
    <property type="project" value="TreeGrafter"/>
</dbReference>
<gene>
    <name evidence="4" type="ORF">PPNO1_LOCUS6021</name>
</gene>
<feature type="domain" description="CPL" evidence="3">
    <location>
        <begin position="119"/>
        <end position="269"/>
    </location>
</feature>
<dbReference type="Gene3D" id="1.25.10.10">
    <property type="entry name" value="Leucine-rich Repeat Variant"/>
    <property type="match status" value="1"/>
</dbReference>
<dbReference type="PANTHER" id="PTHR13389:SF0">
    <property type="entry name" value="PUMILIO HOMOLOG 3"/>
    <property type="match status" value="1"/>
</dbReference>
<dbReference type="InterPro" id="IPR012959">
    <property type="entry name" value="CPL_dom"/>
</dbReference>
<proteinExistence type="predicted"/>
<organism evidence="4 5">
    <name type="scientific">Parascedosporium putredinis</name>
    <dbReference type="NCBI Taxonomy" id="1442378"/>
    <lineage>
        <taxon>Eukaryota</taxon>
        <taxon>Fungi</taxon>
        <taxon>Dikarya</taxon>
        <taxon>Ascomycota</taxon>
        <taxon>Pezizomycotina</taxon>
        <taxon>Sordariomycetes</taxon>
        <taxon>Hypocreomycetidae</taxon>
        <taxon>Microascales</taxon>
        <taxon>Microascaceae</taxon>
        <taxon>Parascedosporium</taxon>
    </lineage>
</organism>
<evidence type="ECO:0000259" key="3">
    <source>
        <dbReference type="Pfam" id="PF08144"/>
    </source>
</evidence>
<dbReference type="GO" id="GO:0006417">
    <property type="term" value="P:regulation of translation"/>
    <property type="evidence" value="ECO:0007669"/>
    <property type="project" value="TreeGrafter"/>
</dbReference>
<feature type="region of interest" description="Disordered" evidence="2">
    <location>
        <begin position="334"/>
        <end position="377"/>
    </location>
</feature>
<sequence length="393" mass="41810">MYQYFRNVTPGSHEYNEFLELVKGDEEGDLLKNMAFTKNGAHLVCLLFANGTAKDRKQLLKPYKDTFLMMSGDPYGYVIILTTMDVIDDTKMTAKAIFPEILGDTDEQAAESLMAAASNPHARATLLYLLEGATKSVFPGPLQEGLEILKEVHEIRKTTSKKDGEVRAKELVAAMSPQLIAGVKAAAEVLVNDSFGCQLATEIMFSAIGDKTAALEAIAATAAGNPEVEAGVTKTLEDTATETPPHVSRTPHGGRLIKSLIAGGKFDKASGSVVKVDPPLGFADILYPLVEEHVVAWATGPSSFVILNMLESEDFGDKKKLQATLKKNKAALEKAAGGAGGDGKKKGAENGKKKGGAAAGGEDGWEPGQQAAFGEATVKTCTRRGGYEVKERT</sequence>
<dbReference type="SUPFAM" id="SSF48371">
    <property type="entry name" value="ARM repeat"/>
    <property type="match status" value="1"/>
</dbReference>
<dbReference type="GO" id="GO:0005730">
    <property type="term" value="C:nucleolus"/>
    <property type="evidence" value="ECO:0007669"/>
    <property type="project" value="TreeGrafter"/>
</dbReference>
<dbReference type="AlphaFoldDB" id="A0A9P1H6S3"/>
<dbReference type="InterPro" id="IPR016024">
    <property type="entry name" value="ARM-type_fold"/>
</dbReference>
<dbReference type="PANTHER" id="PTHR13389">
    <property type="entry name" value="PUMILIO HOMOLOG 3"/>
    <property type="match status" value="1"/>
</dbReference>
<keyword evidence="5" id="KW-1185">Reference proteome</keyword>
<evidence type="ECO:0000313" key="4">
    <source>
        <dbReference type="EMBL" id="CAI4216365.1"/>
    </source>
</evidence>
<dbReference type="Pfam" id="PF08144">
    <property type="entry name" value="CPL"/>
    <property type="match status" value="1"/>
</dbReference>
<keyword evidence="1" id="KW-0694">RNA-binding</keyword>
<name>A0A9P1H6S3_9PEZI</name>
<dbReference type="Proteomes" id="UP000838763">
    <property type="component" value="Unassembled WGS sequence"/>
</dbReference>
<accession>A0A9P1H6S3</accession>
<dbReference type="EMBL" id="CALLCH030000015">
    <property type="protein sequence ID" value="CAI4216365.1"/>
    <property type="molecule type" value="Genomic_DNA"/>
</dbReference>
<reference evidence="4" key="1">
    <citation type="submission" date="2022-11" db="EMBL/GenBank/DDBJ databases">
        <authorList>
            <person name="Scott C."/>
            <person name="Bruce N."/>
        </authorList>
    </citation>
    <scope>NUCLEOTIDE SEQUENCE</scope>
</reference>
<dbReference type="InterPro" id="IPR040059">
    <property type="entry name" value="PUM3"/>
</dbReference>